<evidence type="ECO:0000256" key="4">
    <source>
        <dbReference type="ARBA" id="ARBA00022898"/>
    </source>
</evidence>
<dbReference type="PANTHER" id="PTHR43586">
    <property type="entry name" value="CYSTEINE DESULFURASE"/>
    <property type="match status" value="1"/>
</dbReference>
<proteinExistence type="inferred from homology"/>
<dbReference type="GO" id="GO:0031071">
    <property type="term" value="F:cysteine desulfurase activity"/>
    <property type="evidence" value="ECO:0007669"/>
    <property type="project" value="UniProtKB-EC"/>
</dbReference>
<dbReference type="PIRSF" id="PIRSF005572">
    <property type="entry name" value="NifS"/>
    <property type="match status" value="1"/>
</dbReference>
<name>A0A8J6JBZ4_9FIRM</name>
<dbReference type="Pfam" id="PF00266">
    <property type="entry name" value="Aminotran_5"/>
    <property type="match status" value="1"/>
</dbReference>
<evidence type="ECO:0000256" key="5">
    <source>
        <dbReference type="ARBA" id="ARBA00050776"/>
    </source>
</evidence>
<dbReference type="SUPFAM" id="SSF53383">
    <property type="entry name" value="PLP-dependent transferases"/>
    <property type="match status" value="1"/>
</dbReference>
<dbReference type="AlphaFoldDB" id="A0A8J6JBZ4"/>
<organism evidence="7 8">
    <name type="scientific">Lawsonibacter hominis</name>
    <dbReference type="NCBI Taxonomy" id="2763053"/>
    <lineage>
        <taxon>Bacteria</taxon>
        <taxon>Bacillati</taxon>
        <taxon>Bacillota</taxon>
        <taxon>Clostridia</taxon>
        <taxon>Eubacteriales</taxon>
        <taxon>Oscillospiraceae</taxon>
        <taxon>Lawsonibacter</taxon>
    </lineage>
</organism>
<accession>A0A8J6JBZ4</accession>
<dbReference type="Proteomes" id="UP000661435">
    <property type="component" value="Unassembled WGS sequence"/>
</dbReference>
<dbReference type="RefSeq" id="WP_186906865.1">
    <property type="nucleotide sequence ID" value="NZ_JACOPP010000004.1"/>
</dbReference>
<dbReference type="InterPro" id="IPR016454">
    <property type="entry name" value="Cysteine_dSase"/>
</dbReference>
<dbReference type="EC" id="2.8.1.7" evidence="3"/>
<evidence type="ECO:0000313" key="8">
    <source>
        <dbReference type="Proteomes" id="UP000661435"/>
    </source>
</evidence>
<dbReference type="InterPro" id="IPR010969">
    <property type="entry name" value="Cys_dSase-rel_unknwn_funct"/>
</dbReference>
<keyword evidence="7" id="KW-0032">Aminotransferase</keyword>
<dbReference type="Gene3D" id="3.90.1150.10">
    <property type="entry name" value="Aspartate Aminotransferase, domain 1"/>
    <property type="match status" value="1"/>
</dbReference>
<sequence>MRRVYLDNGATAFPKAPGVGEAMADYIGRIGCNVGRGSYPGACAAGRTVLSVRERLNALVGGPGARNVVFTGGATHGLNLLLKGLLRPGDRAVTSAMEHNAVLRPLNQLEAAGVRVDRLPCNGQGELLLEQAEEMLTQDTRCVILTHASNVSGTLFPIGEIGAMCRARGIFFLVDAAQTLGCVPVDMAAMGIDGLAFPGHKGLLGPQGIGGVVVTDALAAELEPLLSGGTGSRSESLDMPPFLPDRLEAGTLNLPGIYGLGAALDYLERMGAPLRDRVRKLGGHLWARLMELEEDGLRVLGTREVKRRTGVVSVDFLHADNGEMAFRLEQEYGIETRCGLHCAPMAHRTLGTFPQGAVRFSVGPFTRFEEIDYVHGAVYELLLETGG</sequence>
<keyword evidence="4" id="KW-0663">Pyridoxal phosphate</keyword>
<evidence type="ECO:0000256" key="1">
    <source>
        <dbReference type="ARBA" id="ARBA00001933"/>
    </source>
</evidence>
<keyword evidence="7" id="KW-0808">Transferase</keyword>
<dbReference type="GO" id="GO:0008483">
    <property type="term" value="F:transaminase activity"/>
    <property type="evidence" value="ECO:0007669"/>
    <property type="project" value="UniProtKB-KW"/>
</dbReference>
<dbReference type="EMBL" id="JACOPP010000004">
    <property type="protein sequence ID" value="MBC5732968.1"/>
    <property type="molecule type" value="Genomic_DNA"/>
</dbReference>
<gene>
    <name evidence="7" type="ORF">H8S57_04410</name>
</gene>
<comment type="catalytic activity">
    <reaction evidence="5">
        <text>(sulfur carrier)-H + L-cysteine = (sulfur carrier)-SH + L-alanine</text>
        <dbReference type="Rhea" id="RHEA:43892"/>
        <dbReference type="Rhea" id="RHEA-COMP:14737"/>
        <dbReference type="Rhea" id="RHEA-COMP:14739"/>
        <dbReference type="ChEBI" id="CHEBI:29917"/>
        <dbReference type="ChEBI" id="CHEBI:35235"/>
        <dbReference type="ChEBI" id="CHEBI:57972"/>
        <dbReference type="ChEBI" id="CHEBI:64428"/>
        <dbReference type="EC" id="2.8.1.7"/>
    </reaction>
</comment>
<dbReference type="NCBIfam" id="TIGR01977">
    <property type="entry name" value="am_tr_V_EF2568"/>
    <property type="match status" value="1"/>
</dbReference>
<protein>
    <recommendedName>
        <fullName evidence="3">cysteine desulfurase</fullName>
        <ecNumber evidence="3">2.8.1.7</ecNumber>
    </recommendedName>
</protein>
<feature type="domain" description="Aminotransferase class V" evidence="6">
    <location>
        <begin position="4"/>
        <end position="374"/>
    </location>
</feature>
<dbReference type="Gene3D" id="3.40.640.10">
    <property type="entry name" value="Type I PLP-dependent aspartate aminotransferase-like (Major domain)"/>
    <property type="match status" value="1"/>
</dbReference>
<dbReference type="PANTHER" id="PTHR43586:SF4">
    <property type="entry name" value="ISOPENICILLIN N EPIMERASE"/>
    <property type="match status" value="1"/>
</dbReference>
<dbReference type="InterPro" id="IPR015424">
    <property type="entry name" value="PyrdxlP-dep_Trfase"/>
</dbReference>
<evidence type="ECO:0000313" key="7">
    <source>
        <dbReference type="EMBL" id="MBC5732968.1"/>
    </source>
</evidence>
<dbReference type="InterPro" id="IPR000192">
    <property type="entry name" value="Aminotrans_V_dom"/>
</dbReference>
<evidence type="ECO:0000256" key="2">
    <source>
        <dbReference type="ARBA" id="ARBA00010447"/>
    </source>
</evidence>
<comment type="similarity">
    <text evidence="2">Belongs to the class-V pyridoxal-phosphate-dependent aminotransferase family. Csd subfamily.</text>
</comment>
<comment type="caution">
    <text evidence="7">The sequence shown here is derived from an EMBL/GenBank/DDBJ whole genome shotgun (WGS) entry which is preliminary data.</text>
</comment>
<evidence type="ECO:0000259" key="6">
    <source>
        <dbReference type="Pfam" id="PF00266"/>
    </source>
</evidence>
<dbReference type="InterPro" id="IPR015421">
    <property type="entry name" value="PyrdxlP-dep_Trfase_major"/>
</dbReference>
<keyword evidence="8" id="KW-1185">Reference proteome</keyword>
<evidence type="ECO:0000256" key="3">
    <source>
        <dbReference type="ARBA" id="ARBA00012239"/>
    </source>
</evidence>
<comment type="cofactor">
    <cofactor evidence="1">
        <name>pyridoxal 5'-phosphate</name>
        <dbReference type="ChEBI" id="CHEBI:597326"/>
    </cofactor>
</comment>
<dbReference type="InterPro" id="IPR015422">
    <property type="entry name" value="PyrdxlP-dep_Trfase_small"/>
</dbReference>
<reference evidence="7" key="1">
    <citation type="submission" date="2020-08" db="EMBL/GenBank/DDBJ databases">
        <title>Genome public.</title>
        <authorList>
            <person name="Liu C."/>
            <person name="Sun Q."/>
        </authorList>
    </citation>
    <scope>NUCLEOTIDE SEQUENCE</scope>
    <source>
        <strain evidence="7">NSJ-51</strain>
    </source>
</reference>